<dbReference type="Proteomes" id="UP000886047">
    <property type="component" value="Unassembled WGS sequence"/>
</dbReference>
<dbReference type="AlphaFoldDB" id="A0A831LWU0"/>
<sequence length="65" mass="7722">MTTVIIDTQSKEAKRLVDYLKTISYVKVIEESQKDAFKYDPDFVDKIKKREKQTAVRLDVNNLWK</sequence>
<comment type="caution">
    <text evidence="1">The sequence shown here is derived from an EMBL/GenBank/DDBJ whole genome shotgun (WGS) entry which is preliminary data.</text>
</comment>
<protein>
    <submittedName>
        <fullName evidence="1">Uncharacterized protein</fullName>
    </submittedName>
</protein>
<name>A0A831LWU0_9BACT</name>
<gene>
    <name evidence="1" type="ORF">ENN90_10230</name>
</gene>
<dbReference type="EMBL" id="DSDK01000554">
    <property type="protein sequence ID" value="HDR51976.1"/>
    <property type="molecule type" value="Genomic_DNA"/>
</dbReference>
<evidence type="ECO:0000313" key="1">
    <source>
        <dbReference type="EMBL" id="HDR51976.1"/>
    </source>
</evidence>
<accession>A0A831LWU0</accession>
<organism evidence="1">
    <name type="scientific">Mariniphaga anaerophila</name>
    <dbReference type="NCBI Taxonomy" id="1484053"/>
    <lineage>
        <taxon>Bacteria</taxon>
        <taxon>Pseudomonadati</taxon>
        <taxon>Bacteroidota</taxon>
        <taxon>Bacteroidia</taxon>
        <taxon>Marinilabiliales</taxon>
        <taxon>Prolixibacteraceae</taxon>
        <taxon>Mariniphaga</taxon>
    </lineage>
</organism>
<proteinExistence type="predicted"/>
<dbReference type="Pfam" id="PF10884">
    <property type="entry name" value="DUF2683"/>
    <property type="match status" value="1"/>
</dbReference>
<dbReference type="InterPro" id="IPR020271">
    <property type="entry name" value="Uncharacterised_MJ1172"/>
</dbReference>
<reference evidence="1" key="1">
    <citation type="journal article" date="2020" name="mSystems">
        <title>Genome- and Community-Level Interaction Insights into Carbon Utilization and Element Cycling Functions of Hydrothermarchaeota in Hydrothermal Sediment.</title>
        <authorList>
            <person name="Zhou Z."/>
            <person name="Liu Y."/>
            <person name="Xu W."/>
            <person name="Pan J."/>
            <person name="Luo Z.H."/>
            <person name="Li M."/>
        </authorList>
    </citation>
    <scope>NUCLEOTIDE SEQUENCE [LARGE SCALE GENOMIC DNA]</scope>
    <source>
        <strain evidence="1">SpSt-1217</strain>
    </source>
</reference>